<dbReference type="RefSeq" id="XP_066803801.1">
    <property type="nucleotide sequence ID" value="XM_066946300.1"/>
</dbReference>
<dbReference type="GO" id="GO:0006144">
    <property type="term" value="P:purine nucleobase metabolic process"/>
    <property type="evidence" value="ECO:0007669"/>
    <property type="project" value="UniProtKB-KW"/>
</dbReference>
<comment type="catalytic activity">
    <reaction evidence="4">
        <text>(S)-ureidoglycolate = urea + glyoxylate</text>
        <dbReference type="Rhea" id="RHEA:11304"/>
        <dbReference type="ChEBI" id="CHEBI:16199"/>
        <dbReference type="ChEBI" id="CHEBI:36655"/>
        <dbReference type="ChEBI" id="CHEBI:57296"/>
        <dbReference type="EC" id="4.3.2.3"/>
    </reaction>
</comment>
<dbReference type="InterPro" id="IPR047233">
    <property type="entry name" value="UAH_cupin"/>
</dbReference>
<dbReference type="CDD" id="cd20298">
    <property type="entry name" value="cupin_UAH"/>
    <property type="match status" value="1"/>
</dbReference>
<protein>
    <recommendedName>
        <fullName evidence="8">Ureidoglycolate hydrolase</fullName>
    </recommendedName>
</protein>
<evidence type="ECO:0000313" key="7">
    <source>
        <dbReference type="Proteomes" id="UP001388673"/>
    </source>
</evidence>
<keyword evidence="3" id="KW-0456">Lyase</keyword>
<dbReference type="EMBL" id="JBCAWK010000005">
    <property type="protein sequence ID" value="KAK8858960.1"/>
    <property type="molecule type" value="Genomic_DNA"/>
</dbReference>
<dbReference type="PANTHER" id="PTHR21221">
    <property type="entry name" value="UREIDOGLYCOLATE HYDROLASE"/>
    <property type="match status" value="1"/>
</dbReference>
<dbReference type="AlphaFoldDB" id="A0AAW0Z0F3"/>
<dbReference type="Proteomes" id="UP001388673">
    <property type="component" value="Unassembled WGS sequence"/>
</dbReference>
<evidence type="ECO:0000256" key="4">
    <source>
        <dbReference type="ARBA" id="ARBA00047684"/>
    </source>
</evidence>
<dbReference type="InterPro" id="IPR011051">
    <property type="entry name" value="RmlC_Cupin_sf"/>
</dbReference>
<dbReference type="SUPFAM" id="SSF51182">
    <property type="entry name" value="RmlC-like cupins"/>
    <property type="match status" value="1"/>
</dbReference>
<dbReference type="GO" id="GO:0004848">
    <property type="term" value="F:ureidoglycolate hydrolase activity"/>
    <property type="evidence" value="ECO:0007669"/>
    <property type="project" value="InterPro"/>
</dbReference>
<organism evidence="6 7">
    <name type="scientific">Kwoniella newhampshirensis</name>
    <dbReference type="NCBI Taxonomy" id="1651941"/>
    <lineage>
        <taxon>Eukaryota</taxon>
        <taxon>Fungi</taxon>
        <taxon>Dikarya</taxon>
        <taxon>Basidiomycota</taxon>
        <taxon>Agaricomycotina</taxon>
        <taxon>Tremellomycetes</taxon>
        <taxon>Tremellales</taxon>
        <taxon>Cryptococcaceae</taxon>
        <taxon>Kwoniella</taxon>
    </lineage>
</organism>
<name>A0AAW0Z0F3_9TREE</name>
<dbReference type="KEGG" id="kne:92180450"/>
<dbReference type="Gene3D" id="2.60.120.480">
    <property type="entry name" value="Ureidoglycolate hydrolase"/>
    <property type="match status" value="1"/>
</dbReference>
<reference evidence="6 7" key="1">
    <citation type="journal article" date="2024" name="bioRxiv">
        <title>Comparative genomics of Cryptococcus and Kwoniella reveals pathogenesis evolution and contrasting karyotype dynamics via intercentromeric recombination or chromosome fusion.</title>
        <authorList>
            <person name="Coelho M.A."/>
            <person name="David-Palma M."/>
            <person name="Shea T."/>
            <person name="Bowers K."/>
            <person name="McGinley-Smith S."/>
            <person name="Mohammad A.W."/>
            <person name="Gnirke A."/>
            <person name="Yurkov A.M."/>
            <person name="Nowrousian M."/>
            <person name="Sun S."/>
            <person name="Cuomo C.A."/>
            <person name="Heitman J."/>
        </authorList>
    </citation>
    <scope>NUCLEOTIDE SEQUENCE [LARGE SCALE GENOMIC DNA]</scope>
    <source>
        <strain evidence="6 7">CBS 13917</strain>
    </source>
</reference>
<dbReference type="GO" id="GO:0050385">
    <property type="term" value="F:ureidoglycolate lyase activity"/>
    <property type="evidence" value="ECO:0007669"/>
    <property type="project" value="UniProtKB-EC"/>
</dbReference>
<dbReference type="GeneID" id="92180450"/>
<keyword evidence="2" id="KW-0659">Purine metabolism</keyword>
<keyword evidence="7" id="KW-1185">Reference proteome</keyword>
<proteinExistence type="predicted"/>
<feature type="compositionally biased region" description="Polar residues" evidence="5">
    <location>
        <begin position="29"/>
        <end position="58"/>
    </location>
</feature>
<dbReference type="GO" id="GO:0000256">
    <property type="term" value="P:allantoin catabolic process"/>
    <property type="evidence" value="ECO:0007669"/>
    <property type="project" value="InterPro"/>
</dbReference>
<evidence type="ECO:0000313" key="6">
    <source>
        <dbReference type="EMBL" id="KAK8858960.1"/>
    </source>
</evidence>
<feature type="compositionally biased region" description="Polar residues" evidence="5">
    <location>
        <begin position="67"/>
        <end position="79"/>
    </location>
</feature>
<dbReference type="Pfam" id="PF04115">
    <property type="entry name" value="Ureidogly_lyase"/>
    <property type="match status" value="1"/>
</dbReference>
<comment type="subunit">
    <text evidence="1">Homodimer.</text>
</comment>
<dbReference type="InterPro" id="IPR024060">
    <property type="entry name" value="Ureidoglycolate_lyase_dom_sf"/>
</dbReference>
<dbReference type="PANTHER" id="PTHR21221:SF1">
    <property type="entry name" value="UREIDOGLYCOLATE LYASE"/>
    <property type="match status" value="1"/>
</dbReference>
<gene>
    <name evidence="6" type="ORF">IAR55_003192</name>
</gene>
<evidence type="ECO:0008006" key="8">
    <source>
        <dbReference type="Google" id="ProtNLM"/>
    </source>
</evidence>
<accession>A0AAW0Z0F3</accession>
<feature type="region of interest" description="Disordered" evidence="5">
    <location>
        <begin position="29"/>
        <end position="82"/>
    </location>
</feature>
<sequence>MSLRIKAVPLNRSTTHPRLHIISPTLTTAKTRHGNQGTSTKTPYIAPCTNTYSTSPSGQLGRPLMSASRNTPRSTSQGPDGQRSLVVGALERHPHSSQSFSPMGRKADVAYIVVVADGDDSGTRPDLQTVRAYTVPGDTGVCYDAGLWHAPMAVVGEFENGVAEEDCQVVDIEQGICIEF</sequence>
<comment type="caution">
    <text evidence="6">The sequence shown here is derived from an EMBL/GenBank/DDBJ whole genome shotgun (WGS) entry which is preliminary data.</text>
</comment>
<dbReference type="InterPro" id="IPR007247">
    <property type="entry name" value="Ureidogly_lyase"/>
</dbReference>
<evidence type="ECO:0000256" key="2">
    <source>
        <dbReference type="ARBA" id="ARBA00022631"/>
    </source>
</evidence>
<evidence type="ECO:0000256" key="3">
    <source>
        <dbReference type="ARBA" id="ARBA00023239"/>
    </source>
</evidence>
<evidence type="ECO:0000256" key="1">
    <source>
        <dbReference type="ARBA" id="ARBA00011738"/>
    </source>
</evidence>
<evidence type="ECO:0000256" key="5">
    <source>
        <dbReference type="SAM" id="MobiDB-lite"/>
    </source>
</evidence>